<dbReference type="Gene3D" id="3.30.565.10">
    <property type="entry name" value="Histidine kinase-like ATPase, C-terminal domain"/>
    <property type="match status" value="1"/>
</dbReference>
<name>A0ABV7YCI9_9ACTN</name>
<accession>A0ABV7YCI9</accession>
<keyword evidence="7 14" id="KW-0418">Kinase</keyword>
<dbReference type="InterPro" id="IPR050736">
    <property type="entry name" value="Sensor_HK_Regulatory"/>
</dbReference>
<dbReference type="InterPro" id="IPR003661">
    <property type="entry name" value="HisK_dim/P_dom"/>
</dbReference>
<proteinExistence type="predicted"/>
<dbReference type="CDD" id="cd00075">
    <property type="entry name" value="HATPase"/>
    <property type="match status" value="1"/>
</dbReference>
<dbReference type="EC" id="2.7.13.3" evidence="3"/>
<dbReference type="Pfam" id="PF00672">
    <property type="entry name" value="HAMP"/>
    <property type="match status" value="1"/>
</dbReference>
<evidence type="ECO:0000256" key="3">
    <source>
        <dbReference type="ARBA" id="ARBA00012438"/>
    </source>
</evidence>
<organism evidence="14 15">
    <name type="scientific">Tenggerimyces flavus</name>
    <dbReference type="NCBI Taxonomy" id="1708749"/>
    <lineage>
        <taxon>Bacteria</taxon>
        <taxon>Bacillati</taxon>
        <taxon>Actinomycetota</taxon>
        <taxon>Actinomycetes</taxon>
        <taxon>Propionibacteriales</taxon>
        <taxon>Nocardioidaceae</taxon>
        <taxon>Tenggerimyces</taxon>
    </lineage>
</organism>
<dbReference type="InterPro" id="IPR036097">
    <property type="entry name" value="HisK_dim/P_sf"/>
</dbReference>
<evidence type="ECO:0000256" key="4">
    <source>
        <dbReference type="ARBA" id="ARBA00022553"/>
    </source>
</evidence>
<dbReference type="Gene3D" id="6.10.340.10">
    <property type="match status" value="1"/>
</dbReference>
<dbReference type="SUPFAM" id="SSF47384">
    <property type="entry name" value="Homodimeric domain of signal transducing histidine kinase"/>
    <property type="match status" value="1"/>
</dbReference>
<dbReference type="SMART" id="SM00304">
    <property type="entry name" value="HAMP"/>
    <property type="match status" value="1"/>
</dbReference>
<keyword evidence="15" id="KW-1185">Reference proteome</keyword>
<comment type="caution">
    <text evidence="14">The sequence shown here is derived from an EMBL/GenBank/DDBJ whole genome shotgun (WGS) entry which is preliminary data.</text>
</comment>
<dbReference type="RefSeq" id="WP_385927584.1">
    <property type="nucleotide sequence ID" value="NZ_JBHRZH010000016.1"/>
</dbReference>
<dbReference type="SMART" id="SM00387">
    <property type="entry name" value="HATPase_c"/>
    <property type="match status" value="1"/>
</dbReference>
<gene>
    <name evidence="14" type="ORF">ACFOUW_18370</name>
</gene>
<evidence type="ECO:0000256" key="11">
    <source>
        <dbReference type="SAM" id="SignalP"/>
    </source>
</evidence>
<dbReference type="Gene3D" id="1.10.287.130">
    <property type="match status" value="1"/>
</dbReference>
<evidence type="ECO:0000256" key="1">
    <source>
        <dbReference type="ARBA" id="ARBA00000085"/>
    </source>
</evidence>
<keyword evidence="8" id="KW-1133">Transmembrane helix</keyword>
<dbReference type="PROSITE" id="PS51257">
    <property type="entry name" value="PROKAR_LIPOPROTEIN"/>
    <property type="match status" value="1"/>
</dbReference>
<dbReference type="PANTHER" id="PTHR43711:SF1">
    <property type="entry name" value="HISTIDINE KINASE 1"/>
    <property type="match status" value="1"/>
</dbReference>
<dbReference type="InterPro" id="IPR036890">
    <property type="entry name" value="HATPase_C_sf"/>
</dbReference>
<dbReference type="CDD" id="cd06225">
    <property type="entry name" value="HAMP"/>
    <property type="match status" value="1"/>
</dbReference>
<dbReference type="PROSITE" id="PS50109">
    <property type="entry name" value="HIS_KIN"/>
    <property type="match status" value="1"/>
</dbReference>
<dbReference type="InterPro" id="IPR003594">
    <property type="entry name" value="HATPase_dom"/>
</dbReference>
<dbReference type="SMART" id="SM00388">
    <property type="entry name" value="HisKA"/>
    <property type="match status" value="1"/>
</dbReference>
<dbReference type="EMBL" id="JBHRZH010000016">
    <property type="protein sequence ID" value="MFC3762812.1"/>
    <property type="molecule type" value="Genomic_DNA"/>
</dbReference>
<feature type="signal peptide" evidence="11">
    <location>
        <begin position="1"/>
        <end position="22"/>
    </location>
</feature>
<evidence type="ECO:0000313" key="14">
    <source>
        <dbReference type="EMBL" id="MFC3762812.1"/>
    </source>
</evidence>
<dbReference type="PRINTS" id="PR00344">
    <property type="entry name" value="BCTRLSENSOR"/>
</dbReference>
<keyword evidence="9" id="KW-0902">Two-component regulatory system</keyword>
<feature type="domain" description="Histidine kinase" evidence="12">
    <location>
        <begin position="467"/>
        <end position="681"/>
    </location>
</feature>
<reference evidence="15" key="1">
    <citation type="journal article" date="2019" name="Int. J. Syst. Evol. Microbiol.">
        <title>The Global Catalogue of Microorganisms (GCM) 10K type strain sequencing project: providing services to taxonomists for standard genome sequencing and annotation.</title>
        <authorList>
            <consortium name="The Broad Institute Genomics Platform"/>
            <consortium name="The Broad Institute Genome Sequencing Center for Infectious Disease"/>
            <person name="Wu L."/>
            <person name="Ma J."/>
        </authorList>
    </citation>
    <scope>NUCLEOTIDE SEQUENCE [LARGE SCALE GENOMIC DNA]</scope>
    <source>
        <strain evidence="15">CGMCC 4.7241</strain>
    </source>
</reference>
<keyword evidence="8" id="KW-0472">Membrane</keyword>
<keyword evidence="11" id="KW-0732">Signal</keyword>
<dbReference type="GO" id="GO:0016301">
    <property type="term" value="F:kinase activity"/>
    <property type="evidence" value="ECO:0007669"/>
    <property type="project" value="UniProtKB-KW"/>
</dbReference>
<dbReference type="SUPFAM" id="SSF158472">
    <property type="entry name" value="HAMP domain-like"/>
    <property type="match status" value="1"/>
</dbReference>
<evidence type="ECO:0000256" key="2">
    <source>
        <dbReference type="ARBA" id="ARBA00004236"/>
    </source>
</evidence>
<evidence type="ECO:0000313" key="15">
    <source>
        <dbReference type="Proteomes" id="UP001595699"/>
    </source>
</evidence>
<dbReference type="InterPro" id="IPR005467">
    <property type="entry name" value="His_kinase_dom"/>
</dbReference>
<sequence>MRRSLLLRLLGLSLAVAACAVAATAWLTTQSTSSALRGEFARTIDADTFVYSSLLDYAGEHKSWGEVDKTIEELARRTDRRVALTTPDGQIIADSARLLGESVPRLPANPAATLDVISGDTLGASSLRVGVAGKAYPAVSYAVTSVAKYLGGGLWGLTPAEEVERQSLVQKANECLAAQYPSAAVQVNIDGYPVEVRSNSSPVAAPTEGPSAGVTEDVLSRITAQESNCVPPELYRPSEQALAYNRAETRLTSQCLDGYGVTYSLEKGPDGLQAIRPDEVDLVKAKKWETTKGSASKPVPVPEPTERAESSAPTAKPEPGTTDRSDSGAAAGGGGEQVAQRALDAFSDCYTTSRAQALQPYVAPTALLYLGSSERFDAFSADGWWRTASTALAVLVVAAGITLLGGQRLVRPIRALTTAAQRMEAGDRAARVPVQGADEVARLGHAFNSMASAIESGEQQRRALVSDVAHELRTPLANVRGYLEAAEDGVVELDSALVRSLLEEASLLERLVTDLQMLAQADAGMLRIYPEECDASDLTAQVVAAHRAAAEAAGVRLTAQAPSSSPIHADPHRIRQALSNLVANALRFTPSGGSVVVAVELEGRQVVWSVSDTGPGIGEEHLPHLFDRFYRADPSRSRATGGSGLGLAIVRHLVEAHGGQVEVASEVGRGSTFVIRLPVSTATS</sequence>
<keyword evidence="6" id="KW-0812">Transmembrane</keyword>
<dbReference type="Pfam" id="PF02518">
    <property type="entry name" value="HATPase_c"/>
    <property type="match status" value="1"/>
</dbReference>
<evidence type="ECO:0000256" key="5">
    <source>
        <dbReference type="ARBA" id="ARBA00022679"/>
    </source>
</evidence>
<dbReference type="PROSITE" id="PS50885">
    <property type="entry name" value="HAMP"/>
    <property type="match status" value="1"/>
</dbReference>
<keyword evidence="5" id="KW-0808">Transferase</keyword>
<evidence type="ECO:0000259" key="13">
    <source>
        <dbReference type="PROSITE" id="PS50885"/>
    </source>
</evidence>
<dbReference type="Pfam" id="PF00512">
    <property type="entry name" value="HisKA"/>
    <property type="match status" value="1"/>
</dbReference>
<comment type="subcellular location">
    <subcellularLocation>
        <location evidence="2">Cell membrane</location>
    </subcellularLocation>
</comment>
<evidence type="ECO:0000256" key="8">
    <source>
        <dbReference type="ARBA" id="ARBA00022989"/>
    </source>
</evidence>
<dbReference type="InterPro" id="IPR004358">
    <property type="entry name" value="Sig_transdc_His_kin-like_C"/>
</dbReference>
<dbReference type="InterPro" id="IPR003660">
    <property type="entry name" value="HAMP_dom"/>
</dbReference>
<feature type="chain" id="PRO_5047303146" description="histidine kinase" evidence="11">
    <location>
        <begin position="23"/>
        <end position="684"/>
    </location>
</feature>
<dbReference type="Proteomes" id="UP001595699">
    <property type="component" value="Unassembled WGS sequence"/>
</dbReference>
<evidence type="ECO:0000256" key="6">
    <source>
        <dbReference type="ARBA" id="ARBA00022692"/>
    </source>
</evidence>
<evidence type="ECO:0000256" key="10">
    <source>
        <dbReference type="SAM" id="MobiDB-lite"/>
    </source>
</evidence>
<keyword evidence="4" id="KW-0597">Phosphoprotein</keyword>
<feature type="region of interest" description="Disordered" evidence="10">
    <location>
        <begin position="287"/>
        <end position="336"/>
    </location>
</feature>
<comment type="catalytic activity">
    <reaction evidence="1">
        <text>ATP + protein L-histidine = ADP + protein N-phospho-L-histidine.</text>
        <dbReference type="EC" id="2.7.13.3"/>
    </reaction>
</comment>
<feature type="domain" description="HAMP" evidence="13">
    <location>
        <begin position="407"/>
        <end position="459"/>
    </location>
</feature>
<evidence type="ECO:0000256" key="7">
    <source>
        <dbReference type="ARBA" id="ARBA00022777"/>
    </source>
</evidence>
<dbReference type="PANTHER" id="PTHR43711">
    <property type="entry name" value="TWO-COMPONENT HISTIDINE KINASE"/>
    <property type="match status" value="1"/>
</dbReference>
<evidence type="ECO:0000259" key="12">
    <source>
        <dbReference type="PROSITE" id="PS50109"/>
    </source>
</evidence>
<dbReference type="CDD" id="cd00082">
    <property type="entry name" value="HisKA"/>
    <property type="match status" value="1"/>
</dbReference>
<protein>
    <recommendedName>
        <fullName evidence="3">histidine kinase</fullName>
        <ecNumber evidence="3">2.7.13.3</ecNumber>
    </recommendedName>
</protein>
<dbReference type="SUPFAM" id="SSF55874">
    <property type="entry name" value="ATPase domain of HSP90 chaperone/DNA topoisomerase II/histidine kinase"/>
    <property type="match status" value="1"/>
</dbReference>
<evidence type="ECO:0000256" key="9">
    <source>
        <dbReference type="ARBA" id="ARBA00023012"/>
    </source>
</evidence>